<feature type="domain" description="Rhodanese" evidence="1">
    <location>
        <begin position="17"/>
        <end position="111"/>
    </location>
</feature>
<dbReference type="EMBL" id="PEZZ01000021">
    <property type="protein sequence ID" value="PIS05112.1"/>
    <property type="molecule type" value="Genomic_DNA"/>
</dbReference>
<evidence type="ECO:0000313" key="3">
    <source>
        <dbReference type="Proteomes" id="UP000230935"/>
    </source>
</evidence>
<dbReference type="PANTHER" id="PTHR43031">
    <property type="entry name" value="FAD-DEPENDENT OXIDOREDUCTASE"/>
    <property type="match status" value="1"/>
</dbReference>
<protein>
    <recommendedName>
        <fullName evidence="1">Rhodanese domain-containing protein</fullName>
    </recommendedName>
</protein>
<dbReference type="PANTHER" id="PTHR43031:SF7">
    <property type="entry name" value="NITRIC OXIDE REDUCTASE FLRD-NAD(+) REDUCTASE"/>
    <property type="match status" value="1"/>
</dbReference>
<dbReference type="Gene3D" id="3.40.250.10">
    <property type="entry name" value="Rhodanese-like domain"/>
    <property type="match status" value="1"/>
</dbReference>
<sequence length="114" mass="12292">MAKTISTEELKAKIDGGAQDFHLVDVLSANSYEARHVPSAKNVPMGDDFIERFEKEITDDKNAEVIVYCSSSTCQASVNAAATLEDAGYTNVSHYQDGLAGWQDAGLEFAEGSK</sequence>
<dbReference type="InterPro" id="IPR050229">
    <property type="entry name" value="GlpE_sulfurtransferase"/>
</dbReference>
<dbReference type="InterPro" id="IPR036873">
    <property type="entry name" value="Rhodanese-like_dom_sf"/>
</dbReference>
<evidence type="ECO:0000313" key="2">
    <source>
        <dbReference type="EMBL" id="PIS05112.1"/>
    </source>
</evidence>
<organism evidence="2 3">
    <name type="scientific">Candidatus Buchananbacteria bacterium CG10_big_fil_rev_8_21_14_0_10_42_9</name>
    <dbReference type="NCBI Taxonomy" id="1974526"/>
    <lineage>
        <taxon>Bacteria</taxon>
        <taxon>Candidatus Buchananiibacteriota</taxon>
    </lineage>
</organism>
<name>A0A2H0W176_9BACT</name>
<dbReference type="CDD" id="cd00158">
    <property type="entry name" value="RHOD"/>
    <property type="match status" value="1"/>
</dbReference>
<gene>
    <name evidence="2" type="ORF">COT81_03010</name>
</gene>
<proteinExistence type="predicted"/>
<dbReference type="AlphaFoldDB" id="A0A2H0W176"/>
<dbReference type="Pfam" id="PF00581">
    <property type="entry name" value="Rhodanese"/>
    <property type="match status" value="1"/>
</dbReference>
<evidence type="ECO:0000259" key="1">
    <source>
        <dbReference type="PROSITE" id="PS50206"/>
    </source>
</evidence>
<reference evidence="3" key="1">
    <citation type="submission" date="2017-09" db="EMBL/GenBank/DDBJ databases">
        <title>Depth-based differentiation of microbial function through sediment-hosted aquifers and enrichment of novel symbionts in the deep terrestrial subsurface.</title>
        <authorList>
            <person name="Probst A.J."/>
            <person name="Ladd B."/>
            <person name="Jarett J.K."/>
            <person name="Geller-Mcgrath D.E."/>
            <person name="Sieber C.M.K."/>
            <person name="Emerson J.B."/>
            <person name="Anantharaman K."/>
            <person name="Thomas B.C."/>
            <person name="Malmstrom R."/>
            <person name="Stieglmeier M."/>
            <person name="Klingl A."/>
            <person name="Woyke T."/>
            <person name="Ryan C.M."/>
            <person name="Banfield J.F."/>
        </authorList>
    </citation>
    <scope>NUCLEOTIDE SEQUENCE [LARGE SCALE GENOMIC DNA]</scope>
</reference>
<comment type="caution">
    <text evidence="2">The sequence shown here is derived from an EMBL/GenBank/DDBJ whole genome shotgun (WGS) entry which is preliminary data.</text>
</comment>
<dbReference type="SMART" id="SM00450">
    <property type="entry name" value="RHOD"/>
    <property type="match status" value="1"/>
</dbReference>
<dbReference type="PROSITE" id="PS50206">
    <property type="entry name" value="RHODANESE_3"/>
    <property type="match status" value="1"/>
</dbReference>
<dbReference type="Proteomes" id="UP000230935">
    <property type="component" value="Unassembled WGS sequence"/>
</dbReference>
<dbReference type="SUPFAM" id="SSF52821">
    <property type="entry name" value="Rhodanese/Cell cycle control phosphatase"/>
    <property type="match status" value="1"/>
</dbReference>
<dbReference type="InterPro" id="IPR001763">
    <property type="entry name" value="Rhodanese-like_dom"/>
</dbReference>
<accession>A0A2H0W176</accession>